<feature type="region of interest" description="Disordered" evidence="1">
    <location>
        <begin position="1"/>
        <end position="20"/>
    </location>
</feature>
<dbReference type="RefSeq" id="WP_229230097.1">
    <property type="nucleotide sequence ID" value="NZ_AP024525.1"/>
</dbReference>
<organism evidence="2 3">
    <name type="scientific">Sinomonas cyclohexanicum</name>
    <name type="common">Corynebacterium cyclohexanicum</name>
    <dbReference type="NCBI Taxonomy" id="322009"/>
    <lineage>
        <taxon>Bacteria</taxon>
        <taxon>Bacillati</taxon>
        <taxon>Actinomycetota</taxon>
        <taxon>Actinomycetes</taxon>
        <taxon>Micrococcales</taxon>
        <taxon>Micrococcaceae</taxon>
        <taxon>Sinomonas</taxon>
    </lineage>
</organism>
<dbReference type="Proteomes" id="UP001319861">
    <property type="component" value="Chromosome"/>
</dbReference>
<name>A0ABM7PYL8_SINCY</name>
<evidence type="ECO:0000256" key="1">
    <source>
        <dbReference type="SAM" id="MobiDB-lite"/>
    </source>
</evidence>
<evidence type="ECO:0000313" key="3">
    <source>
        <dbReference type="Proteomes" id="UP001319861"/>
    </source>
</evidence>
<proteinExistence type="predicted"/>
<reference evidence="2 3" key="1">
    <citation type="journal article" date="2021" name="J. Biosci. Bioeng.">
        <title>Identification and characterization of a chc gene cluster responsible for the aromatization pathway of cyclohexanecarboxylate degradation in Sinomonas cyclohexanicum ATCC 51369.</title>
        <authorList>
            <person name="Yamamoto T."/>
            <person name="Hasegawa Y."/>
            <person name="Lau P.C.K."/>
            <person name="Iwaki H."/>
        </authorList>
    </citation>
    <scope>NUCLEOTIDE SEQUENCE [LARGE SCALE GENOMIC DNA]</scope>
    <source>
        <strain evidence="2 3">ATCC 51369</strain>
    </source>
</reference>
<keyword evidence="3" id="KW-1185">Reference proteome</keyword>
<protein>
    <submittedName>
        <fullName evidence="2">Uncharacterized protein</fullName>
    </submittedName>
</protein>
<sequence length="477" mass="48725">MDAIREGSVQLGRRHSGRGAGSTIRAGWIAALMASVLVVAGCSAGSDTPGGTSGPTPTQSASVAPAAGLPTKVFTDQELMALVNRVAEKRGLPYAAQDTQRLRIAFTTNPVPTQTTAVAPGECQTFVERDMQATAADKSVNFAMGAIAPAGTAGGPTSTVMFTVRSAARDALRTSQFVYSDEVASSCRQFDVTYTEGSGTLTSGVQMLQAPQIGEKAFATLRTPKPRNPGDMAGTGLAVLAGTLSITLSLSVASDADAQTAVDSMAGVARELIDQAASNAPTVSAPAPNSRTPEQLASLLKGIAGPGGSTPMVQAQLVRSPGATSAPDRCTYDDAAYLSGLAGSSMATATFSGSVKSWTMLTVISMAESVTPPYPFDGRASALRDCPSITENVLPGAHERPWSSIQQLAEGPGGDAAYVLTYRLSDGTGEIHVIMGARRGTVTVEATDLAHSDGEVQALANGLVALINQVFSAAGLP</sequence>
<gene>
    <name evidence="2" type="ORF">SCMU_32310</name>
</gene>
<accession>A0ABM7PYL8</accession>
<evidence type="ECO:0000313" key="2">
    <source>
        <dbReference type="EMBL" id="BCT77389.1"/>
    </source>
</evidence>
<dbReference type="EMBL" id="AP024525">
    <property type="protein sequence ID" value="BCT77389.1"/>
    <property type="molecule type" value="Genomic_DNA"/>
</dbReference>